<feature type="domain" description="Major facilitator superfamily (MFS) profile" evidence="8">
    <location>
        <begin position="41"/>
        <end position="531"/>
    </location>
</feature>
<dbReference type="PANTHER" id="PTHR23501:SF201">
    <property type="entry name" value="MFS AFLATOXIN EFFLUX PUMP"/>
    <property type="match status" value="1"/>
</dbReference>
<dbReference type="CDD" id="cd17502">
    <property type="entry name" value="MFS_Azr1_MDR_like"/>
    <property type="match status" value="1"/>
</dbReference>
<organism evidence="9 10">
    <name type="scientific">Pleurostoma richardsiae</name>
    <dbReference type="NCBI Taxonomy" id="41990"/>
    <lineage>
        <taxon>Eukaryota</taxon>
        <taxon>Fungi</taxon>
        <taxon>Dikarya</taxon>
        <taxon>Ascomycota</taxon>
        <taxon>Pezizomycotina</taxon>
        <taxon>Sordariomycetes</taxon>
        <taxon>Sordariomycetidae</taxon>
        <taxon>Calosphaeriales</taxon>
        <taxon>Pleurostomataceae</taxon>
        <taxon>Pleurostoma</taxon>
    </lineage>
</organism>
<feature type="transmembrane region" description="Helical" evidence="7">
    <location>
        <begin position="342"/>
        <end position="362"/>
    </location>
</feature>
<keyword evidence="4 7" id="KW-1133">Transmembrane helix</keyword>
<feature type="transmembrane region" description="Helical" evidence="7">
    <location>
        <begin position="305"/>
        <end position="330"/>
    </location>
</feature>
<dbReference type="EMBL" id="JANBVO010000004">
    <property type="protein sequence ID" value="KAJ9154805.1"/>
    <property type="molecule type" value="Genomic_DNA"/>
</dbReference>
<feature type="transmembrane region" description="Helical" evidence="7">
    <location>
        <begin position="238"/>
        <end position="256"/>
    </location>
</feature>
<gene>
    <name evidence="9" type="ORF">NKR23_g2536</name>
</gene>
<keyword evidence="5 7" id="KW-0472">Membrane</keyword>
<evidence type="ECO:0000256" key="7">
    <source>
        <dbReference type="SAM" id="Phobius"/>
    </source>
</evidence>
<dbReference type="InterPro" id="IPR020846">
    <property type="entry name" value="MFS_dom"/>
</dbReference>
<keyword evidence="3 7" id="KW-0812">Transmembrane</keyword>
<evidence type="ECO:0000256" key="4">
    <source>
        <dbReference type="ARBA" id="ARBA00022989"/>
    </source>
</evidence>
<dbReference type="Pfam" id="PF07690">
    <property type="entry name" value="MFS_1"/>
    <property type="match status" value="1"/>
</dbReference>
<proteinExistence type="predicted"/>
<comment type="subcellular location">
    <subcellularLocation>
        <location evidence="1">Membrane</location>
        <topology evidence="1">Multi-pass membrane protein</topology>
    </subcellularLocation>
</comment>
<dbReference type="SUPFAM" id="SSF103473">
    <property type="entry name" value="MFS general substrate transporter"/>
    <property type="match status" value="1"/>
</dbReference>
<feature type="compositionally biased region" description="Basic and acidic residues" evidence="6">
    <location>
        <begin position="1"/>
        <end position="16"/>
    </location>
</feature>
<feature type="transmembrane region" description="Helical" evidence="7">
    <location>
        <begin position="268"/>
        <end position="285"/>
    </location>
</feature>
<keyword evidence="2" id="KW-0813">Transport</keyword>
<feature type="transmembrane region" description="Helical" evidence="7">
    <location>
        <begin position="35"/>
        <end position="55"/>
    </location>
</feature>
<evidence type="ECO:0000256" key="1">
    <source>
        <dbReference type="ARBA" id="ARBA00004141"/>
    </source>
</evidence>
<dbReference type="Gene3D" id="1.20.1250.20">
    <property type="entry name" value="MFS general substrate transporter like domains"/>
    <property type="match status" value="1"/>
</dbReference>
<evidence type="ECO:0000256" key="2">
    <source>
        <dbReference type="ARBA" id="ARBA00022448"/>
    </source>
</evidence>
<sequence length="561" mass="59108">MNEKNASRPPIDHISGESDAPSASKHHEEVKYPPLRTVILVMLALYIAMFLVALDRIIISTAIPRITDAFHSIDDIGWYGSAYVLTSSATQLLWGRLNSFYNNKAVFLAAVGLFEVGSALCGAAPNSIAFILGRAIAGSGSAGVFSSVVVIMIPLVPLAKRPMYQGFLGAIFGISSVIGPLVGGAFTNSKSLTWRWCFYINLPIGAVSVFIILFFLHLPAPPKASISAKDKLKGMDPLGTFIFLPSIVCLLLALQWGGSTYAWSNARIIVLFVVFGISIIAWVYVQHRGGDNATVPPRVFLQRSIMAGFGFSCCVGGTMLASMYYVPIWFQAIKGVDALQSGIRTLPFVLGITVGSILSGGLTSRFGYYAPFVIASSCLMSVGTGLLTILRVHSGSDKWIGFQALLGLGMGMGMQAPGLAAQTVLPGPDISTGVAVMFFGQSLGGAVFVCVAQTVFLQRLTSTLSAVLPGSQVSEIINGVGATGLRGSVPVDKLPAVLVAYNKAIVTAFYVAVGVACFSIVPALSFEWRSVKAKRGPPAAAAAAGREEDVEAGRKSAGETS</sequence>
<feature type="transmembrane region" description="Helical" evidence="7">
    <location>
        <begin position="136"/>
        <end position="157"/>
    </location>
</feature>
<feature type="region of interest" description="Disordered" evidence="6">
    <location>
        <begin position="1"/>
        <end position="27"/>
    </location>
</feature>
<evidence type="ECO:0000313" key="9">
    <source>
        <dbReference type="EMBL" id="KAJ9154805.1"/>
    </source>
</evidence>
<comment type="caution">
    <text evidence="9">The sequence shown here is derived from an EMBL/GenBank/DDBJ whole genome shotgun (WGS) entry which is preliminary data.</text>
</comment>
<dbReference type="FunFam" id="1.20.1250.20:FF:000196">
    <property type="entry name" value="MFS toxin efflux pump (AflT)"/>
    <property type="match status" value="1"/>
</dbReference>
<evidence type="ECO:0000256" key="3">
    <source>
        <dbReference type="ARBA" id="ARBA00022692"/>
    </source>
</evidence>
<dbReference type="PANTHER" id="PTHR23501">
    <property type="entry name" value="MAJOR FACILITATOR SUPERFAMILY"/>
    <property type="match status" value="1"/>
</dbReference>
<dbReference type="PROSITE" id="PS50850">
    <property type="entry name" value="MFS"/>
    <property type="match status" value="1"/>
</dbReference>
<feature type="transmembrane region" description="Helical" evidence="7">
    <location>
        <begin position="106"/>
        <end position="124"/>
    </location>
</feature>
<reference evidence="9" key="1">
    <citation type="submission" date="2022-07" db="EMBL/GenBank/DDBJ databases">
        <title>Fungi with potential for degradation of polypropylene.</title>
        <authorList>
            <person name="Gostincar C."/>
        </authorList>
    </citation>
    <scope>NUCLEOTIDE SEQUENCE</scope>
    <source>
        <strain evidence="9">EXF-13308</strain>
    </source>
</reference>
<feature type="transmembrane region" description="Helical" evidence="7">
    <location>
        <begin position="198"/>
        <end position="218"/>
    </location>
</feature>
<feature type="compositionally biased region" description="Basic and acidic residues" evidence="6">
    <location>
        <begin position="545"/>
        <end position="561"/>
    </location>
</feature>
<dbReference type="AlphaFoldDB" id="A0AA38S1Z3"/>
<feature type="transmembrane region" description="Helical" evidence="7">
    <location>
        <begin position="433"/>
        <end position="457"/>
    </location>
</feature>
<evidence type="ECO:0000256" key="6">
    <source>
        <dbReference type="SAM" id="MobiDB-lite"/>
    </source>
</evidence>
<protein>
    <submittedName>
        <fullName evidence="9">Major facilitator superfamily domain, general substrate transporter</fullName>
    </submittedName>
</protein>
<dbReference type="InterPro" id="IPR036259">
    <property type="entry name" value="MFS_trans_sf"/>
</dbReference>
<dbReference type="Proteomes" id="UP001174694">
    <property type="component" value="Unassembled WGS sequence"/>
</dbReference>
<feature type="transmembrane region" description="Helical" evidence="7">
    <location>
        <begin position="163"/>
        <end position="186"/>
    </location>
</feature>
<evidence type="ECO:0000256" key="5">
    <source>
        <dbReference type="ARBA" id="ARBA00023136"/>
    </source>
</evidence>
<feature type="transmembrane region" description="Helical" evidence="7">
    <location>
        <begin position="368"/>
        <end position="390"/>
    </location>
</feature>
<dbReference type="PRINTS" id="PR01036">
    <property type="entry name" value="TCRTETB"/>
</dbReference>
<dbReference type="InterPro" id="IPR011701">
    <property type="entry name" value="MFS"/>
</dbReference>
<dbReference type="GO" id="GO:0005886">
    <property type="term" value="C:plasma membrane"/>
    <property type="evidence" value="ECO:0007669"/>
    <property type="project" value="TreeGrafter"/>
</dbReference>
<feature type="region of interest" description="Disordered" evidence="6">
    <location>
        <begin position="538"/>
        <end position="561"/>
    </location>
</feature>
<evidence type="ECO:0000259" key="8">
    <source>
        <dbReference type="PROSITE" id="PS50850"/>
    </source>
</evidence>
<feature type="transmembrane region" description="Helical" evidence="7">
    <location>
        <begin position="76"/>
        <end position="94"/>
    </location>
</feature>
<evidence type="ECO:0000313" key="10">
    <source>
        <dbReference type="Proteomes" id="UP001174694"/>
    </source>
</evidence>
<feature type="transmembrane region" description="Helical" evidence="7">
    <location>
        <begin position="402"/>
        <end position="421"/>
    </location>
</feature>
<dbReference type="GO" id="GO:0022857">
    <property type="term" value="F:transmembrane transporter activity"/>
    <property type="evidence" value="ECO:0007669"/>
    <property type="project" value="InterPro"/>
</dbReference>
<feature type="transmembrane region" description="Helical" evidence="7">
    <location>
        <begin position="505"/>
        <end position="526"/>
    </location>
</feature>
<keyword evidence="10" id="KW-1185">Reference proteome</keyword>
<name>A0AA38S1Z3_9PEZI</name>
<dbReference type="FunFam" id="1.20.1720.10:FF:000012">
    <property type="entry name" value="MFS toxin efflux pump (AflT)"/>
    <property type="match status" value="1"/>
</dbReference>
<accession>A0AA38S1Z3</accession>